<protein>
    <submittedName>
        <fullName evidence="1">Uncharacterized protein</fullName>
    </submittedName>
</protein>
<reference evidence="1 2" key="1">
    <citation type="submission" date="2017-06" db="EMBL/GenBank/DDBJ databases">
        <title>Salmonella reference genomes for public health.</title>
        <authorList>
            <person name="Robertson J."/>
            <person name="Yoshida C."/>
            <person name="Gurnik S."/>
            <person name="Nash J."/>
        </authorList>
    </citation>
    <scope>NUCLEOTIDE SEQUENCE [LARGE SCALE GENOMIC DNA]</scope>
    <source>
        <strain evidence="1 2">SA19983605</strain>
    </source>
</reference>
<dbReference type="EMBL" id="CP022120">
    <property type="protein sequence ID" value="ASG55505.1"/>
    <property type="molecule type" value="Genomic_DNA"/>
</dbReference>
<accession>A0A248KBN2</accession>
<name>A0A248KBN2_SALBN</name>
<sequence length="66" mass="7615">MCFKYFELQDKAPTPLTTQSIGPEIYAVFSHHIKSLLRYLSLRSPDCSQTKKPPAWRLTVFQAGRD</sequence>
<dbReference type="AlphaFoldDB" id="A0A248KBN2"/>
<gene>
    <name evidence="1" type="ORF">LFZ56_15195</name>
</gene>
<organism evidence="1 2">
    <name type="scientific">Salmonella bongori serovar 66:z41:- str. SA19983605</name>
    <dbReference type="NCBI Taxonomy" id="1243617"/>
    <lineage>
        <taxon>Bacteria</taxon>
        <taxon>Pseudomonadati</taxon>
        <taxon>Pseudomonadota</taxon>
        <taxon>Gammaproteobacteria</taxon>
        <taxon>Enterobacterales</taxon>
        <taxon>Enterobacteriaceae</taxon>
        <taxon>Salmonella</taxon>
    </lineage>
</organism>
<dbReference type="Proteomes" id="UP000197991">
    <property type="component" value="Chromosome"/>
</dbReference>
<keyword evidence="2" id="KW-1185">Reference proteome</keyword>
<evidence type="ECO:0000313" key="2">
    <source>
        <dbReference type="Proteomes" id="UP000197991"/>
    </source>
</evidence>
<evidence type="ECO:0000313" key="1">
    <source>
        <dbReference type="EMBL" id="ASG55505.1"/>
    </source>
</evidence>
<proteinExistence type="predicted"/>